<evidence type="ECO:0000313" key="2">
    <source>
        <dbReference type="EMBL" id="RUS30486.1"/>
    </source>
</evidence>
<protein>
    <submittedName>
        <fullName evidence="2">Uncharacterized protein</fullName>
    </submittedName>
</protein>
<keyword evidence="1" id="KW-0812">Transmembrane</keyword>
<accession>A0A433QL34</accession>
<sequence length="113" mass="12419">MCPKYCRDFFNLMDLAVIAFPLAMAMFDLVGGATEVSFYGISASLAVGAFWACLVIRLRARRSTTSPPPIPLRAIFHLRTPCHPTPPQGSFATGILRHGSANRGLRCDESKQY</sequence>
<keyword evidence="3" id="KW-1185">Reference proteome</keyword>
<feature type="transmembrane region" description="Helical" evidence="1">
    <location>
        <begin position="12"/>
        <end position="30"/>
    </location>
</feature>
<evidence type="ECO:0000313" key="3">
    <source>
        <dbReference type="Proteomes" id="UP000274822"/>
    </source>
</evidence>
<dbReference type="AlphaFoldDB" id="A0A433QL34"/>
<keyword evidence="1" id="KW-1133">Transmembrane helix</keyword>
<feature type="transmembrane region" description="Helical" evidence="1">
    <location>
        <begin position="36"/>
        <end position="56"/>
    </location>
</feature>
<evidence type="ECO:0000256" key="1">
    <source>
        <dbReference type="SAM" id="Phobius"/>
    </source>
</evidence>
<dbReference type="Proteomes" id="UP000274822">
    <property type="component" value="Unassembled WGS sequence"/>
</dbReference>
<reference evidence="2 3" key="1">
    <citation type="journal article" date="2018" name="New Phytol.">
        <title>Phylogenomics of Endogonaceae and evolution of mycorrhizas within Mucoromycota.</title>
        <authorList>
            <person name="Chang Y."/>
            <person name="Desiro A."/>
            <person name="Na H."/>
            <person name="Sandor L."/>
            <person name="Lipzen A."/>
            <person name="Clum A."/>
            <person name="Barry K."/>
            <person name="Grigoriev I.V."/>
            <person name="Martin F.M."/>
            <person name="Stajich J.E."/>
            <person name="Smith M.E."/>
            <person name="Bonito G."/>
            <person name="Spatafora J.W."/>
        </authorList>
    </citation>
    <scope>NUCLEOTIDE SEQUENCE [LARGE SCALE GENOMIC DNA]</scope>
    <source>
        <strain evidence="2 3">AD002</strain>
    </source>
</reference>
<comment type="caution">
    <text evidence="2">The sequence shown here is derived from an EMBL/GenBank/DDBJ whole genome shotgun (WGS) entry which is preliminary data.</text>
</comment>
<gene>
    <name evidence="2" type="ORF">BC938DRAFT_479330</name>
</gene>
<name>A0A433QL34_9FUNG</name>
<keyword evidence="1" id="KW-0472">Membrane</keyword>
<proteinExistence type="predicted"/>
<organism evidence="2 3">
    <name type="scientific">Jimgerdemannia flammicorona</name>
    <dbReference type="NCBI Taxonomy" id="994334"/>
    <lineage>
        <taxon>Eukaryota</taxon>
        <taxon>Fungi</taxon>
        <taxon>Fungi incertae sedis</taxon>
        <taxon>Mucoromycota</taxon>
        <taxon>Mucoromycotina</taxon>
        <taxon>Endogonomycetes</taxon>
        <taxon>Endogonales</taxon>
        <taxon>Endogonaceae</taxon>
        <taxon>Jimgerdemannia</taxon>
    </lineage>
</organism>
<dbReference type="EMBL" id="RBNJ01003815">
    <property type="protein sequence ID" value="RUS30486.1"/>
    <property type="molecule type" value="Genomic_DNA"/>
</dbReference>